<name>A0A9P6DUG3_9AGAM</name>
<reference evidence="1" key="1">
    <citation type="journal article" date="2020" name="Nat. Commun.">
        <title>Large-scale genome sequencing of mycorrhizal fungi provides insights into the early evolution of symbiotic traits.</title>
        <authorList>
            <person name="Miyauchi S."/>
            <person name="Kiss E."/>
            <person name="Kuo A."/>
            <person name="Drula E."/>
            <person name="Kohler A."/>
            <person name="Sanchez-Garcia M."/>
            <person name="Morin E."/>
            <person name="Andreopoulos B."/>
            <person name="Barry K.W."/>
            <person name="Bonito G."/>
            <person name="Buee M."/>
            <person name="Carver A."/>
            <person name="Chen C."/>
            <person name="Cichocki N."/>
            <person name="Clum A."/>
            <person name="Culley D."/>
            <person name="Crous P.W."/>
            <person name="Fauchery L."/>
            <person name="Girlanda M."/>
            <person name="Hayes R.D."/>
            <person name="Keri Z."/>
            <person name="LaButti K."/>
            <person name="Lipzen A."/>
            <person name="Lombard V."/>
            <person name="Magnuson J."/>
            <person name="Maillard F."/>
            <person name="Murat C."/>
            <person name="Nolan M."/>
            <person name="Ohm R.A."/>
            <person name="Pangilinan J."/>
            <person name="Pereira M.F."/>
            <person name="Perotto S."/>
            <person name="Peter M."/>
            <person name="Pfister S."/>
            <person name="Riley R."/>
            <person name="Sitrit Y."/>
            <person name="Stielow J.B."/>
            <person name="Szollosi G."/>
            <person name="Zifcakova L."/>
            <person name="Stursova M."/>
            <person name="Spatafora J.W."/>
            <person name="Tedersoo L."/>
            <person name="Vaario L.M."/>
            <person name="Yamada A."/>
            <person name="Yan M."/>
            <person name="Wang P."/>
            <person name="Xu J."/>
            <person name="Bruns T."/>
            <person name="Baldrian P."/>
            <person name="Vilgalys R."/>
            <person name="Dunand C."/>
            <person name="Henrissat B."/>
            <person name="Grigoriev I.V."/>
            <person name="Hibbett D."/>
            <person name="Nagy L.G."/>
            <person name="Martin F.M."/>
        </authorList>
    </citation>
    <scope>NUCLEOTIDE SEQUENCE</scope>
    <source>
        <strain evidence="1">UP504</strain>
    </source>
</reference>
<proteinExistence type="predicted"/>
<organism evidence="1 2">
    <name type="scientific">Hydnum rufescens UP504</name>
    <dbReference type="NCBI Taxonomy" id="1448309"/>
    <lineage>
        <taxon>Eukaryota</taxon>
        <taxon>Fungi</taxon>
        <taxon>Dikarya</taxon>
        <taxon>Basidiomycota</taxon>
        <taxon>Agaricomycotina</taxon>
        <taxon>Agaricomycetes</taxon>
        <taxon>Cantharellales</taxon>
        <taxon>Hydnaceae</taxon>
        <taxon>Hydnum</taxon>
    </lineage>
</organism>
<sequence>MFDRVEPTYSKSRALGVQSLPENSPTCHVIRNRPTTVDSCHYEMVRNYVHFSKADGASDAVKRNGEMEPQNRYLRRV</sequence>
<protein>
    <submittedName>
        <fullName evidence="1">Uncharacterized protein</fullName>
    </submittedName>
</protein>
<comment type="caution">
    <text evidence="1">The sequence shown here is derived from an EMBL/GenBank/DDBJ whole genome shotgun (WGS) entry which is preliminary data.</text>
</comment>
<dbReference type="EMBL" id="MU128998">
    <property type="protein sequence ID" value="KAF9511599.1"/>
    <property type="molecule type" value="Genomic_DNA"/>
</dbReference>
<accession>A0A9P6DUG3</accession>
<evidence type="ECO:0000313" key="2">
    <source>
        <dbReference type="Proteomes" id="UP000886523"/>
    </source>
</evidence>
<gene>
    <name evidence="1" type="ORF">BS47DRAFT_1346594</name>
</gene>
<evidence type="ECO:0000313" key="1">
    <source>
        <dbReference type="EMBL" id="KAF9511599.1"/>
    </source>
</evidence>
<dbReference type="Proteomes" id="UP000886523">
    <property type="component" value="Unassembled WGS sequence"/>
</dbReference>
<keyword evidence="2" id="KW-1185">Reference proteome</keyword>
<dbReference type="AlphaFoldDB" id="A0A9P6DUG3"/>